<feature type="binding site" evidence="13">
    <location>
        <position position="267"/>
    </location>
    <ligand>
        <name>[2Fe-2S] cluster</name>
        <dbReference type="ChEBI" id="CHEBI:190135"/>
    </ligand>
</feature>
<dbReference type="SFLD" id="SFLDG01060">
    <property type="entry name" value="BATS_domain_containing"/>
    <property type="match status" value="1"/>
</dbReference>
<dbReference type="PROSITE" id="PS51918">
    <property type="entry name" value="RADICAL_SAM"/>
    <property type="match status" value="1"/>
</dbReference>
<comment type="subunit">
    <text evidence="13">Homodimer.</text>
</comment>
<proteinExistence type="inferred from homology"/>
<dbReference type="Pfam" id="PF04055">
    <property type="entry name" value="Radical_SAM"/>
    <property type="match status" value="1"/>
</dbReference>
<sequence>MDPIVAKAMRREAPTRDEARTVLAVSDEDTLDLVAAVGRVRRAFFGNRVKLNYLVNMKSGLCPEDCFYCSQRKGSDADILKYSWQDTEEMVRAADQAVARGARRVCLVASGRGPAQRDIDRVSAAVREIAARDVEVCVCLGLLKPGQAEQLREAGAFAYNHNLNTSAGRYGDICTTHGFQDRVDTVNEAAAAGLSPCSGAIFGMGESDDDVIDVAFALRELSPDSVPVNFLIPFEGTPLAGKWELTPLRCLRVLALFRLVFPDVEVRLAGGREIHLRGLQPLALHVVNSIFLGDYLTSEGQAGDDDLRMIADAGFVVEGAERPSGPEARHDLVVLRDRGIGTDIEGNT</sequence>
<keyword evidence="8 13" id="KW-0479">Metal-binding</keyword>
<accession>A0ABP3HJL3</accession>
<comment type="caution">
    <text evidence="15">The sequence shown here is derived from an EMBL/GenBank/DDBJ whole genome shotgun (WGS) entry which is preliminary data.</text>
</comment>
<dbReference type="InterPro" id="IPR002684">
    <property type="entry name" value="Biotin_synth/BioAB"/>
</dbReference>
<dbReference type="InterPro" id="IPR058240">
    <property type="entry name" value="rSAM_sf"/>
</dbReference>
<evidence type="ECO:0000313" key="15">
    <source>
        <dbReference type="EMBL" id="GAA0370245.1"/>
    </source>
</evidence>
<keyword evidence="6 13" id="KW-0949">S-adenosyl-L-methionine</keyword>
<evidence type="ECO:0000313" key="16">
    <source>
        <dbReference type="Proteomes" id="UP001501822"/>
    </source>
</evidence>
<evidence type="ECO:0000256" key="9">
    <source>
        <dbReference type="ARBA" id="ARBA00022756"/>
    </source>
</evidence>
<feature type="binding site" evidence="13">
    <location>
        <position position="197"/>
    </location>
    <ligand>
        <name>[2Fe-2S] cluster</name>
        <dbReference type="ChEBI" id="CHEBI:190135"/>
    </ligand>
</feature>
<evidence type="ECO:0000256" key="7">
    <source>
        <dbReference type="ARBA" id="ARBA00022714"/>
    </source>
</evidence>
<dbReference type="SUPFAM" id="SSF102114">
    <property type="entry name" value="Radical SAM enzymes"/>
    <property type="match status" value="1"/>
</dbReference>
<comment type="pathway">
    <text evidence="1 13">Cofactor biosynthesis; biotin biosynthesis; biotin from 7,8-diaminononanoate: step 2/2.</text>
</comment>
<dbReference type="HAMAP" id="MF_01694">
    <property type="entry name" value="BioB"/>
    <property type="match status" value="1"/>
</dbReference>
<dbReference type="PIRSF" id="PIRSF001619">
    <property type="entry name" value="Biotin_synth"/>
    <property type="match status" value="1"/>
</dbReference>
<evidence type="ECO:0000256" key="11">
    <source>
        <dbReference type="ARBA" id="ARBA00023014"/>
    </source>
</evidence>
<evidence type="ECO:0000256" key="3">
    <source>
        <dbReference type="ARBA" id="ARBA00012236"/>
    </source>
</evidence>
<dbReference type="SMART" id="SM00876">
    <property type="entry name" value="BATS"/>
    <property type="match status" value="1"/>
</dbReference>
<protein>
    <recommendedName>
        <fullName evidence="3 13">Biotin synthase</fullName>
        <ecNumber evidence="3 13">2.8.1.6</ecNumber>
    </recommendedName>
</protein>
<dbReference type="Proteomes" id="UP001501822">
    <property type="component" value="Unassembled WGS sequence"/>
</dbReference>
<comment type="function">
    <text evidence="13">Catalyzes the conversion of dethiobiotin (DTB) to biotin by the insertion of a sulfur atom into dethiobiotin via a radical-based mechanism.</text>
</comment>
<comment type="cofactor">
    <cofactor evidence="13">
        <name>[2Fe-2S] cluster</name>
        <dbReference type="ChEBI" id="CHEBI:190135"/>
    </cofactor>
    <text evidence="13">Binds 1 [2Fe-2S] cluster. The cluster is coordinated with 3 cysteines and 1 arginine.</text>
</comment>
<dbReference type="InterPro" id="IPR013785">
    <property type="entry name" value="Aldolase_TIM"/>
</dbReference>
<evidence type="ECO:0000256" key="12">
    <source>
        <dbReference type="ARBA" id="ARBA00051157"/>
    </source>
</evidence>
<evidence type="ECO:0000256" key="10">
    <source>
        <dbReference type="ARBA" id="ARBA00023004"/>
    </source>
</evidence>
<dbReference type="Pfam" id="PF06968">
    <property type="entry name" value="BATS"/>
    <property type="match status" value="1"/>
</dbReference>
<feature type="binding site" evidence="13">
    <location>
        <position position="137"/>
    </location>
    <ligand>
        <name>[2Fe-2S] cluster</name>
        <dbReference type="ChEBI" id="CHEBI:190135"/>
    </ligand>
</feature>
<dbReference type="PANTHER" id="PTHR22976">
    <property type="entry name" value="BIOTIN SYNTHASE"/>
    <property type="match status" value="1"/>
</dbReference>
<evidence type="ECO:0000256" key="6">
    <source>
        <dbReference type="ARBA" id="ARBA00022691"/>
    </source>
</evidence>
<keyword evidence="16" id="KW-1185">Reference proteome</keyword>
<dbReference type="PANTHER" id="PTHR22976:SF2">
    <property type="entry name" value="BIOTIN SYNTHASE, MITOCHONDRIAL"/>
    <property type="match status" value="1"/>
</dbReference>
<comment type="catalytic activity">
    <reaction evidence="12 13">
        <text>(4R,5S)-dethiobiotin + (sulfur carrier)-SH + 2 reduced [2Fe-2S]-[ferredoxin] + 2 S-adenosyl-L-methionine = (sulfur carrier)-H + biotin + 2 5'-deoxyadenosine + 2 L-methionine + 2 oxidized [2Fe-2S]-[ferredoxin]</text>
        <dbReference type="Rhea" id="RHEA:22060"/>
        <dbReference type="Rhea" id="RHEA-COMP:10000"/>
        <dbReference type="Rhea" id="RHEA-COMP:10001"/>
        <dbReference type="Rhea" id="RHEA-COMP:14737"/>
        <dbReference type="Rhea" id="RHEA-COMP:14739"/>
        <dbReference type="ChEBI" id="CHEBI:17319"/>
        <dbReference type="ChEBI" id="CHEBI:29917"/>
        <dbReference type="ChEBI" id="CHEBI:33737"/>
        <dbReference type="ChEBI" id="CHEBI:33738"/>
        <dbReference type="ChEBI" id="CHEBI:57586"/>
        <dbReference type="ChEBI" id="CHEBI:57844"/>
        <dbReference type="ChEBI" id="CHEBI:59789"/>
        <dbReference type="ChEBI" id="CHEBI:64428"/>
        <dbReference type="ChEBI" id="CHEBI:149473"/>
        <dbReference type="EC" id="2.8.1.6"/>
    </reaction>
</comment>
<dbReference type="SFLD" id="SFLDG01278">
    <property type="entry name" value="biotin_synthase_like"/>
    <property type="match status" value="1"/>
</dbReference>
<gene>
    <name evidence="13 15" type="primary">bioB</name>
    <name evidence="15" type="ORF">GCM10010151_70230</name>
</gene>
<feature type="binding site" evidence="13">
    <location>
        <position position="66"/>
    </location>
    <ligand>
        <name>[4Fe-4S] cluster</name>
        <dbReference type="ChEBI" id="CHEBI:49883"/>
        <note>4Fe-4S-S-AdoMet</note>
    </ligand>
</feature>
<dbReference type="InterPro" id="IPR007197">
    <property type="entry name" value="rSAM"/>
</dbReference>
<evidence type="ECO:0000256" key="1">
    <source>
        <dbReference type="ARBA" id="ARBA00004942"/>
    </source>
</evidence>
<name>A0ABP3HJL3_9ACTN</name>
<dbReference type="InterPro" id="IPR010722">
    <property type="entry name" value="BATS_dom"/>
</dbReference>
<evidence type="ECO:0000259" key="14">
    <source>
        <dbReference type="PROSITE" id="PS51918"/>
    </source>
</evidence>
<dbReference type="EMBL" id="BAAABM010000069">
    <property type="protein sequence ID" value="GAA0370245.1"/>
    <property type="molecule type" value="Genomic_DNA"/>
</dbReference>
<dbReference type="EC" id="2.8.1.6" evidence="3 13"/>
<dbReference type="InterPro" id="IPR006638">
    <property type="entry name" value="Elp3/MiaA/NifB-like_rSAM"/>
</dbReference>
<dbReference type="CDD" id="cd01335">
    <property type="entry name" value="Radical_SAM"/>
    <property type="match status" value="1"/>
</dbReference>
<keyword evidence="11 13" id="KW-0411">Iron-sulfur</keyword>
<dbReference type="InterPro" id="IPR024177">
    <property type="entry name" value="Biotin_synthase"/>
</dbReference>
<dbReference type="Gene3D" id="3.20.20.70">
    <property type="entry name" value="Aldolase class I"/>
    <property type="match status" value="1"/>
</dbReference>
<feature type="domain" description="Radical SAM core" evidence="14">
    <location>
        <begin position="47"/>
        <end position="272"/>
    </location>
</feature>
<keyword evidence="4 13" id="KW-0004">4Fe-4S</keyword>
<evidence type="ECO:0000256" key="4">
    <source>
        <dbReference type="ARBA" id="ARBA00022485"/>
    </source>
</evidence>
<evidence type="ECO:0000256" key="2">
    <source>
        <dbReference type="ARBA" id="ARBA00010765"/>
    </source>
</evidence>
<evidence type="ECO:0000256" key="8">
    <source>
        <dbReference type="ARBA" id="ARBA00022723"/>
    </source>
</evidence>
<keyword evidence="7 13" id="KW-0001">2Fe-2S</keyword>
<keyword evidence="9 13" id="KW-0093">Biotin biosynthesis</keyword>
<organism evidence="15 16">
    <name type="scientific">Actinoallomurus spadix</name>
    <dbReference type="NCBI Taxonomy" id="79912"/>
    <lineage>
        <taxon>Bacteria</taxon>
        <taxon>Bacillati</taxon>
        <taxon>Actinomycetota</taxon>
        <taxon>Actinomycetes</taxon>
        <taxon>Streptosporangiales</taxon>
        <taxon>Thermomonosporaceae</taxon>
        <taxon>Actinoallomurus</taxon>
    </lineage>
</organism>
<feature type="binding site" evidence="13">
    <location>
        <position position="106"/>
    </location>
    <ligand>
        <name>[2Fe-2S] cluster</name>
        <dbReference type="ChEBI" id="CHEBI:190135"/>
    </ligand>
</feature>
<feature type="binding site" evidence="13">
    <location>
        <position position="69"/>
    </location>
    <ligand>
        <name>[4Fe-4S] cluster</name>
        <dbReference type="ChEBI" id="CHEBI:49883"/>
        <note>4Fe-4S-S-AdoMet</note>
    </ligand>
</feature>
<reference evidence="16" key="1">
    <citation type="journal article" date="2019" name="Int. J. Syst. Evol. Microbiol.">
        <title>The Global Catalogue of Microorganisms (GCM) 10K type strain sequencing project: providing services to taxonomists for standard genome sequencing and annotation.</title>
        <authorList>
            <consortium name="The Broad Institute Genomics Platform"/>
            <consortium name="The Broad Institute Genome Sequencing Center for Infectious Disease"/>
            <person name="Wu L."/>
            <person name="Ma J."/>
        </authorList>
    </citation>
    <scope>NUCLEOTIDE SEQUENCE [LARGE SCALE GENOMIC DNA]</scope>
    <source>
        <strain evidence="16">JCM 3146</strain>
    </source>
</reference>
<evidence type="ECO:0000256" key="13">
    <source>
        <dbReference type="HAMAP-Rule" id="MF_01694"/>
    </source>
</evidence>
<keyword evidence="10 13" id="KW-0408">Iron</keyword>
<keyword evidence="5 13" id="KW-0808">Transferase</keyword>
<dbReference type="NCBIfam" id="TIGR00433">
    <property type="entry name" value="bioB"/>
    <property type="match status" value="1"/>
</dbReference>
<comment type="similarity">
    <text evidence="2 13">Belongs to the radical SAM superfamily. Biotin synthase family.</text>
</comment>
<dbReference type="SMART" id="SM00729">
    <property type="entry name" value="Elp3"/>
    <property type="match status" value="1"/>
</dbReference>
<evidence type="ECO:0000256" key="5">
    <source>
        <dbReference type="ARBA" id="ARBA00022679"/>
    </source>
</evidence>
<comment type="cofactor">
    <cofactor evidence="13">
        <name>[4Fe-4S] cluster</name>
        <dbReference type="ChEBI" id="CHEBI:49883"/>
    </cofactor>
    <text evidence="13">Binds 1 [4Fe-4S] cluster. The cluster is coordinated with 3 cysteines and an exchangeable S-adenosyl-L-methionine.</text>
</comment>
<feature type="binding site" evidence="13">
    <location>
        <position position="62"/>
    </location>
    <ligand>
        <name>[4Fe-4S] cluster</name>
        <dbReference type="ChEBI" id="CHEBI:49883"/>
        <note>4Fe-4S-S-AdoMet</note>
    </ligand>
</feature>
<dbReference type="SFLD" id="SFLDS00029">
    <property type="entry name" value="Radical_SAM"/>
    <property type="match status" value="1"/>
</dbReference>